<protein>
    <recommendedName>
        <fullName evidence="3">Sulfotransferase family protein</fullName>
    </recommendedName>
</protein>
<comment type="caution">
    <text evidence="1">The sequence shown here is derived from an EMBL/GenBank/DDBJ whole genome shotgun (WGS) entry which is preliminary data.</text>
</comment>
<dbReference type="RefSeq" id="WP_192148624.1">
    <property type="nucleotide sequence ID" value="NZ_JACYXI010000008.1"/>
</dbReference>
<name>A0ABR9CP25_9HYPH</name>
<evidence type="ECO:0000313" key="1">
    <source>
        <dbReference type="EMBL" id="MBD8892488.1"/>
    </source>
</evidence>
<dbReference type="Proteomes" id="UP000632063">
    <property type="component" value="Unassembled WGS sequence"/>
</dbReference>
<evidence type="ECO:0000313" key="2">
    <source>
        <dbReference type="Proteomes" id="UP000632063"/>
    </source>
</evidence>
<organism evidence="1 2">
    <name type="scientific">Roseibium litorale</name>
    <dbReference type="NCBI Taxonomy" id="2803841"/>
    <lineage>
        <taxon>Bacteria</taxon>
        <taxon>Pseudomonadati</taxon>
        <taxon>Pseudomonadota</taxon>
        <taxon>Alphaproteobacteria</taxon>
        <taxon>Hyphomicrobiales</taxon>
        <taxon>Stappiaceae</taxon>
        <taxon>Roseibium</taxon>
    </lineage>
</organism>
<reference evidence="1 2" key="2">
    <citation type="journal article" date="2021" name="Int. J. Syst. Evol. Microbiol.">
        <title>Roseibium litorale sp. nov., isolated from a tidal flat sediment and proposal for the reclassification of Labrenzia polysiphoniae as Roseibium polysiphoniae comb. nov.</title>
        <authorList>
            <person name="Liu Y."/>
            <person name="Pei T."/>
            <person name="Du J."/>
            <person name="Chao M."/>
            <person name="Deng M.R."/>
            <person name="Zhu H."/>
        </authorList>
    </citation>
    <scope>NUCLEOTIDE SEQUENCE [LARGE SCALE GENOMIC DNA]</scope>
    <source>
        <strain evidence="1 2">4C16A</strain>
    </source>
</reference>
<proteinExistence type="predicted"/>
<keyword evidence="2" id="KW-1185">Reference proteome</keyword>
<dbReference type="SUPFAM" id="SSF52540">
    <property type="entry name" value="P-loop containing nucleoside triphosphate hydrolases"/>
    <property type="match status" value="1"/>
</dbReference>
<dbReference type="InterPro" id="IPR027417">
    <property type="entry name" value="P-loop_NTPase"/>
</dbReference>
<gene>
    <name evidence="1" type="ORF">IG616_13110</name>
</gene>
<evidence type="ECO:0008006" key="3">
    <source>
        <dbReference type="Google" id="ProtNLM"/>
    </source>
</evidence>
<sequence>MKTIFLHIGHGKTGTSATQKALMELQDTLKSRGILYPDHPSRKKALRGGTTSGNVTPELPDWFQRQILDVADACEDFGTLVFSSENMILRQNEFVDLVRARKNDLTFHFIVSVRDPIEMVQSHFNEAVKRGGYTGTILEIAERENHICHATNILNFCHSEGIRINLFNYSSHKMGISEKIMSVIDPEIRQDLALQSIRRQTVNRSLTGPELQLVRLVNHRLGNRAGSLTSTFLLSLFPSLSNRKTDLSPSVKQVVYEKLRGDVAYINQHLPAEERILY</sequence>
<accession>A0ABR9CP25</accession>
<dbReference type="Gene3D" id="3.40.50.300">
    <property type="entry name" value="P-loop containing nucleotide triphosphate hydrolases"/>
    <property type="match status" value="1"/>
</dbReference>
<reference evidence="2" key="1">
    <citation type="submission" date="2020-09" db="EMBL/GenBank/DDBJ databases">
        <title>The genome sequence of strain Labrenzia suaedae 4C16A.</title>
        <authorList>
            <person name="Liu Y."/>
        </authorList>
    </citation>
    <scope>NUCLEOTIDE SEQUENCE [LARGE SCALE GENOMIC DNA]</scope>
    <source>
        <strain evidence="2">4C16A</strain>
    </source>
</reference>
<dbReference type="EMBL" id="JACYXI010000008">
    <property type="protein sequence ID" value="MBD8892488.1"/>
    <property type="molecule type" value="Genomic_DNA"/>
</dbReference>